<dbReference type="InterPro" id="IPR000182">
    <property type="entry name" value="GNAT_dom"/>
</dbReference>
<name>A0A941CQS1_9CLOT</name>
<dbReference type="RefSeq" id="WP_211800831.1">
    <property type="nucleotide sequence ID" value="NZ_JAGSCS010000007.1"/>
</dbReference>
<comment type="caution">
    <text evidence="2">The sequence shown here is derived from an EMBL/GenBank/DDBJ whole genome shotgun (WGS) entry which is preliminary data.</text>
</comment>
<dbReference type="Gene3D" id="3.40.630.30">
    <property type="match status" value="1"/>
</dbReference>
<evidence type="ECO:0000313" key="3">
    <source>
        <dbReference type="Proteomes" id="UP000675379"/>
    </source>
</evidence>
<dbReference type="PROSITE" id="PS51186">
    <property type="entry name" value="GNAT"/>
    <property type="match status" value="1"/>
</dbReference>
<protein>
    <submittedName>
        <fullName evidence="2">GNAT family N-acetyltransferase</fullName>
    </submittedName>
</protein>
<dbReference type="PANTHER" id="PTHR43792">
    <property type="entry name" value="GNAT FAMILY, PUTATIVE (AFU_ORTHOLOGUE AFUA_3G00765)-RELATED-RELATED"/>
    <property type="match status" value="1"/>
</dbReference>
<proteinExistence type="predicted"/>
<reference evidence="2" key="1">
    <citation type="submission" date="2021-04" db="EMBL/GenBank/DDBJ databases">
        <title>Proteiniclasticum sedimins sp. nov., an obligate anaerobic bacterium isolated from anaerobic sludge.</title>
        <authorList>
            <person name="Liu J."/>
        </authorList>
    </citation>
    <scope>NUCLEOTIDE SEQUENCE</scope>
    <source>
        <strain evidence="2">BAD-10</strain>
    </source>
</reference>
<evidence type="ECO:0000259" key="1">
    <source>
        <dbReference type="PROSITE" id="PS51186"/>
    </source>
</evidence>
<dbReference type="PANTHER" id="PTHR43792:SF1">
    <property type="entry name" value="N-ACETYLTRANSFERASE DOMAIN-CONTAINING PROTEIN"/>
    <property type="match status" value="1"/>
</dbReference>
<evidence type="ECO:0000313" key="2">
    <source>
        <dbReference type="EMBL" id="MBR0576068.1"/>
    </source>
</evidence>
<sequence>MNEILRTPRLILRELTWVDLEDLKVIHQDEETMTAYAHAFSDEEVRAWLLRNLERYAQDGIGLWAVILRETGEFVGEVGLTWQKVEEETLLEVGYLLKRSCWHQGYATEAAKGCMAYAFRVLGADRVVSIIRDTNTASRQVARRNGMAETKTFVKHYWGQEMPHVVYELTRAEAEERFGRDFFLPDLDSTPGEGLE</sequence>
<keyword evidence="3" id="KW-1185">Reference proteome</keyword>
<dbReference type="GO" id="GO:0016747">
    <property type="term" value="F:acyltransferase activity, transferring groups other than amino-acyl groups"/>
    <property type="evidence" value="ECO:0007669"/>
    <property type="project" value="InterPro"/>
</dbReference>
<dbReference type="Proteomes" id="UP000675379">
    <property type="component" value="Unassembled WGS sequence"/>
</dbReference>
<organism evidence="2 3">
    <name type="scientific">Proteiniclasticum sediminis</name>
    <dbReference type="NCBI Taxonomy" id="2804028"/>
    <lineage>
        <taxon>Bacteria</taxon>
        <taxon>Bacillati</taxon>
        <taxon>Bacillota</taxon>
        <taxon>Clostridia</taxon>
        <taxon>Eubacteriales</taxon>
        <taxon>Clostridiaceae</taxon>
        <taxon>Proteiniclasticum</taxon>
    </lineage>
</organism>
<dbReference type="SUPFAM" id="SSF55729">
    <property type="entry name" value="Acyl-CoA N-acyltransferases (Nat)"/>
    <property type="match status" value="1"/>
</dbReference>
<dbReference type="AlphaFoldDB" id="A0A941CQS1"/>
<accession>A0A941CQS1</accession>
<dbReference type="Pfam" id="PF13302">
    <property type="entry name" value="Acetyltransf_3"/>
    <property type="match status" value="1"/>
</dbReference>
<gene>
    <name evidence="2" type="ORF">KCG48_06900</name>
</gene>
<dbReference type="InterPro" id="IPR016181">
    <property type="entry name" value="Acyl_CoA_acyltransferase"/>
</dbReference>
<dbReference type="InterPro" id="IPR051531">
    <property type="entry name" value="N-acetyltransferase"/>
</dbReference>
<dbReference type="EMBL" id="JAGSCS010000007">
    <property type="protein sequence ID" value="MBR0576068.1"/>
    <property type="molecule type" value="Genomic_DNA"/>
</dbReference>
<feature type="domain" description="N-acetyltransferase" evidence="1">
    <location>
        <begin position="10"/>
        <end position="172"/>
    </location>
</feature>